<dbReference type="Pfam" id="PF00144">
    <property type="entry name" value="Beta-lactamase"/>
    <property type="match status" value="1"/>
</dbReference>
<proteinExistence type="predicted"/>
<dbReference type="Gene3D" id="3.40.710.10">
    <property type="entry name" value="DD-peptidase/beta-lactamase superfamily"/>
    <property type="match status" value="1"/>
</dbReference>
<dbReference type="InterPro" id="IPR012338">
    <property type="entry name" value="Beta-lactam/transpept-like"/>
</dbReference>
<dbReference type="EMBL" id="FRDF01000004">
    <property type="protein sequence ID" value="SHN52586.1"/>
    <property type="molecule type" value="Genomic_DNA"/>
</dbReference>
<keyword evidence="3" id="KW-1185">Reference proteome</keyword>
<dbReference type="OrthoDB" id="9808046at2"/>
<dbReference type="AlphaFoldDB" id="A0A1M7S2D7"/>
<evidence type="ECO:0000313" key="3">
    <source>
        <dbReference type="Proteomes" id="UP000184391"/>
    </source>
</evidence>
<feature type="domain" description="Beta-lactamase-related" evidence="1">
    <location>
        <begin position="81"/>
        <end position="420"/>
    </location>
</feature>
<sequence length="438" mass="46778">MTITALDSAALSRRALFRGGSLLAAGAALSGLPFGRALLAHDVSEAWPNVAAMANRYVSERKVANMFLTFGWGRESHAHTVGGGTLSLARPTPVDEDSLFRIYSMSKPITGMATMILIDEGRLALDQPLHDILPAFRDMQVLVDPEGPLEDTVAAERPITIRQLLTHTAGLGYQIINKGPLLDAYNQAGLVGGRVSRMPIPGFPPVTPAPGLAAFADRLAELPLIHQPATKWSYSCSIDLLGRVIEVASGMAFEAFLRQRIFEPCGMTSTWMQVPQSEAARLTDNYGIIAGNAFPIDPGVNSIFLDPPEVPAGGGGLVSSPRDYDRFLRMLLGYGTIDRVRVMGQEAVRVGTSDLLPATVDTTGSWMEGQGHGAGGRAVGQSFGWGGAAGTLAAVDYGLKLRSTLFTQYMPSEAYPVRDEFLAAMEADMVAMRAKKAA</sequence>
<dbReference type="RefSeq" id="WP_072673386.1">
    <property type="nucleotide sequence ID" value="NZ_FRDF01000004.1"/>
</dbReference>
<dbReference type="STRING" id="198312.SAMN02745193_00822"/>
<dbReference type="Proteomes" id="UP000184391">
    <property type="component" value="Unassembled WGS sequence"/>
</dbReference>
<gene>
    <name evidence="2" type="ORF">SAMN02745193_00822</name>
</gene>
<dbReference type="PROSITE" id="PS51318">
    <property type="entry name" value="TAT"/>
    <property type="match status" value="1"/>
</dbReference>
<accession>A0A1M7S2D7</accession>
<protein>
    <submittedName>
        <fullName evidence="2">CubicO group peptidase, beta-lactamase class C family</fullName>
    </submittedName>
</protein>
<evidence type="ECO:0000313" key="2">
    <source>
        <dbReference type="EMBL" id="SHN52586.1"/>
    </source>
</evidence>
<organism evidence="2 3">
    <name type="scientific">Erythrobacter sanguineus</name>
    <dbReference type="NCBI Taxonomy" id="198312"/>
    <lineage>
        <taxon>Bacteria</taxon>
        <taxon>Pseudomonadati</taxon>
        <taxon>Pseudomonadota</taxon>
        <taxon>Alphaproteobacteria</taxon>
        <taxon>Sphingomonadales</taxon>
        <taxon>Erythrobacteraceae</taxon>
        <taxon>Erythrobacter/Porphyrobacter group</taxon>
        <taxon>Erythrobacter</taxon>
    </lineage>
</organism>
<reference evidence="3" key="1">
    <citation type="submission" date="2016-12" db="EMBL/GenBank/DDBJ databases">
        <authorList>
            <person name="Varghese N."/>
            <person name="Submissions S."/>
        </authorList>
    </citation>
    <scope>NUCLEOTIDE SEQUENCE [LARGE SCALE GENOMIC DNA]</scope>
    <source>
        <strain evidence="3">DSM 11032</strain>
    </source>
</reference>
<dbReference type="PANTHER" id="PTHR43283">
    <property type="entry name" value="BETA-LACTAMASE-RELATED"/>
    <property type="match status" value="1"/>
</dbReference>
<dbReference type="SUPFAM" id="SSF56601">
    <property type="entry name" value="beta-lactamase/transpeptidase-like"/>
    <property type="match status" value="1"/>
</dbReference>
<dbReference type="PANTHER" id="PTHR43283:SF3">
    <property type="entry name" value="BETA-LACTAMASE FAMILY PROTEIN (AFU_ORTHOLOGUE AFUA_5G07500)"/>
    <property type="match status" value="1"/>
</dbReference>
<evidence type="ECO:0000259" key="1">
    <source>
        <dbReference type="Pfam" id="PF00144"/>
    </source>
</evidence>
<dbReference type="InterPro" id="IPR006311">
    <property type="entry name" value="TAT_signal"/>
</dbReference>
<dbReference type="InterPro" id="IPR001466">
    <property type="entry name" value="Beta-lactam-related"/>
</dbReference>
<name>A0A1M7S2D7_9SPHN</name>
<dbReference type="InterPro" id="IPR050789">
    <property type="entry name" value="Diverse_Enzym_Activities"/>
</dbReference>